<evidence type="ECO:0000259" key="4">
    <source>
        <dbReference type="Pfam" id="PF24053"/>
    </source>
</evidence>
<evidence type="ECO:0000256" key="3">
    <source>
        <dbReference type="SAM" id="SignalP"/>
    </source>
</evidence>
<keyword evidence="2" id="KW-0472">Membrane</keyword>
<sequence length="355" mass="38193">MELNLVLLLCIALIFVADSKVDGEAQVVGSISITNSNLTDTRFGGGSDNVTDSSKSITIDHSKNSTNDDDTQLGDGSKLIGNDGGDSSKSEGKIGTGESENSKEEEEAVSNSSRKKEGFHGEECDPSNMCSDDEHEFAACLRVPGNDAPHLSLLIQNKGKRALIVTITAPGFVRLEKDKVQLLQNEDTKVKVSIKKGGSNDSAIVLASSKGRCSLELKDLAAAHESESDETVSASRPSILNISSRTLIVIIMISFLVLSLVIIPVIIHVYKNKSRGNNKYQRLDMELPVSNPALVTKSDQESGDDGWNNNWGDDWDDENGGGDEEQPNTPVLPVTPSLSSRGLAPRRLSKEGWKD</sequence>
<keyword evidence="2" id="KW-0812">Transmembrane</keyword>
<feature type="domain" description="DUF7356" evidence="4">
    <location>
        <begin position="116"/>
        <end position="220"/>
    </location>
</feature>
<evidence type="ECO:0000256" key="2">
    <source>
        <dbReference type="SAM" id="Phobius"/>
    </source>
</evidence>
<evidence type="ECO:0000256" key="1">
    <source>
        <dbReference type="SAM" id="MobiDB-lite"/>
    </source>
</evidence>
<evidence type="ECO:0000313" key="5">
    <source>
        <dbReference type="EMBL" id="CAE5962186.1"/>
    </source>
</evidence>
<dbReference type="PANTHER" id="PTHR34200:SF8">
    <property type="entry name" value="TRANSMEMBRANE PROTEIN"/>
    <property type="match status" value="1"/>
</dbReference>
<protein>
    <recommendedName>
        <fullName evidence="4">DUF7356 domain-containing protein</fullName>
    </recommendedName>
</protein>
<dbReference type="Proteomes" id="UP000682877">
    <property type="component" value="Chromosome 2"/>
</dbReference>
<reference evidence="5" key="1">
    <citation type="submission" date="2021-01" db="EMBL/GenBank/DDBJ databases">
        <authorList>
            <person name="Bezrukov I."/>
        </authorList>
    </citation>
    <scope>NUCLEOTIDE SEQUENCE</scope>
</reference>
<feature type="transmembrane region" description="Helical" evidence="2">
    <location>
        <begin position="247"/>
        <end position="270"/>
    </location>
</feature>
<dbReference type="Pfam" id="PF24053">
    <property type="entry name" value="DUF7356"/>
    <property type="match status" value="1"/>
</dbReference>
<proteinExistence type="predicted"/>
<keyword evidence="3" id="KW-0732">Signal</keyword>
<dbReference type="AlphaFoldDB" id="A0A8S1ZNK7"/>
<feature type="signal peptide" evidence="3">
    <location>
        <begin position="1"/>
        <end position="19"/>
    </location>
</feature>
<feature type="chain" id="PRO_5035920112" description="DUF7356 domain-containing protein" evidence="3">
    <location>
        <begin position="20"/>
        <end position="355"/>
    </location>
</feature>
<evidence type="ECO:0000313" key="6">
    <source>
        <dbReference type="Proteomes" id="UP000682877"/>
    </source>
</evidence>
<feature type="region of interest" description="Disordered" evidence="1">
    <location>
        <begin position="38"/>
        <end position="128"/>
    </location>
</feature>
<organism evidence="5 6">
    <name type="scientific">Arabidopsis arenosa</name>
    <name type="common">Sand rock-cress</name>
    <name type="synonym">Cardaminopsis arenosa</name>
    <dbReference type="NCBI Taxonomy" id="38785"/>
    <lineage>
        <taxon>Eukaryota</taxon>
        <taxon>Viridiplantae</taxon>
        <taxon>Streptophyta</taxon>
        <taxon>Embryophyta</taxon>
        <taxon>Tracheophyta</taxon>
        <taxon>Spermatophyta</taxon>
        <taxon>Magnoliopsida</taxon>
        <taxon>eudicotyledons</taxon>
        <taxon>Gunneridae</taxon>
        <taxon>Pentapetalae</taxon>
        <taxon>rosids</taxon>
        <taxon>malvids</taxon>
        <taxon>Brassicales</taxon>
        <taxon>Brassicaceae</taxon>
        <taxon>Camelineae</taxon>
        <taxon>Arabidopsis</taxon>
    </lineage>
</organism>
<gene>
    <name evidence="5" type="ORF">AARE701A_LOCUS3983</name>
</gene>
<name>A0A8S1ZNK7_ARAAE</name>
<dbReference type="InterPro" id="IPR055780">
    <property type="entry name" value="DUF7356"/>
</dbReference>
<accession>A0A8S1ZNK7</accession>
<keyword evidence="2" id="KW-1133">Transmembrane helix</keyword>
<keyword evidence="6" id="KW-1185">Reference proteome</keyword>
<feature type="compositionally biased region" description="Acidic residues" evidence="1">
    <location>
        <begin position="313"/>
        <end position="326"/>
    </location>
</feature>
<feature type="compositionally biased region" description="Polar residues" evidence="1">
    <location>
        <begin position="48"/>
        <end position="57"/>
    </location>
</feature>
<dbReference type="EMBL" id="LR999452">
    <property type="protein sequence ID" value="CAE5962186.1"/>
    <property type="molecule type" value="Genomic_DNA"/>
</dbReference>
<dbReference type="PANTHER" id="PTHR34200">
    <property type="entry name" value="DENTIN SIALOPHOSPHOPROTEIN-LIKE ISOFORM X1"/>
    <property type="match status" value="1"/>
</dbReference>
<feature type="region of interest" description="Disordered" evidence="1">
    <location>
        <begin position="295"/>
        <end position="355"/>
    </location>
</feature>
<feature type="compositionally biased region" description="Basic and acidic residues" evidence="1">
    <location>
        <begin position="114"/>
        <end position="123"/>
    </location>
</feature>